<name>A0A0P6YJ49_9CHLR</name>
<dbReference type="PANTHER" id="PTHR12526">
    <property type="entry name" value="GLYCOSYLTRANSFERASE"/>
    <property type="match status" value="1"/>
</dbReference>
<dbReference type="STRING" id="70996.SE18_05855"/>
<comment type="caution">
    <text evidence="4">The sequence shown here is derived from an EMBL/GenBank/DDBJ whole genome shotgun (WGS) entry which is preliminary data.</text>
</comment>
<evidence type="ECO:0000313" key="5">
    <source>
        <dbReference type="Proteomes" id="UP000050277"/>
    </source>
</evidence>
<dbReference type="CDD" id="cd03801">
    <property type="entry name" value="GT4_PimA-like"/>
    <property type="match status" value="1"/>
</dbReference>
<dbReference type="SUPFAM" id="SSF53756">
    <property type="entry name" value="UDP-Glycosyltransferase/glycogen phosphorylase"/>
    <property type="match status" value="1"/>
</dbReference>
<organism evidence="4 5">
    <name type="scientific">Herpetosiphon geysericola</name>
    <dbReference type="NCBI Taxonomy" id="70996"/>
    <lineage>
        <taxon>Bacteria</taxon>
        <taxon>Bacillati</taxon>
        <taxon>Chloroflexota</taxon>
        <taxon>Chloroflexia</taxon>
        <taxon>Herpetosiphonales</taxon>
        <taxon>Herpetosiphonaceae</taxon>
        <taxon>Herpetosiphon</taxon>
    </lineage>
</organism>
<dbReference type="Gene3D" id="3.40.50.2000">
    <property type="entry name" value="Glycogen Phosphorylase B"/>
    <property type="match status" value="2"/>
</dbReference>
<keyword evidence="5" id="KW-1185">Reference proteome</keyword>
<dbReference type="EMBL" id="LGKP01000011">
    <property type="protein sequence ID" value="KPL90597.1"/>
    <property type="molecule type" value="Genomic_DNA"/>
</dbReference>
<dbReference type="Proteomes" id="UP000050277">
    <property type="component" value="Unassembled WGS sequence"/>
</dbReference>
<evidence type="ECO:0000313" key="4">
    <source>
        <dbReference type="EMBL" id="KPL90597.1"/>
    </source>
</evidence>
<evidence type="ECO:0000256" key="2">
    <source>
        <dbReference type="ARBA" id="ARBA00022679"/>
    </source>
</evidence>
<dbReference type="RefSeq" id="WP_054533494.1">
    <property type="nucleotide sequence ID" value="NZ_LGKP01000011.1"/>
</dbReference>
<dbReference type="Pfam" id="PF00534">
    <property type="entry name" value="Glycos_transf_1"/>
    <property type="match status" value="1"/>
</dbReference>
<keyword evidence="2" id="KW-0808">Transferase</keyword>
<dbReference type="GO" id="GO:0016757">
    <property type="term" value="F:glycosyltransferase activity"/>
    <property type="evidence" value="ECO:0007669"/>
    <property type="project" value="UniProtKB-KW"/>
</dbReference>
<accession>A0A0P6YJ49</accession>
<dbReference type="AlphaFoldDB" id="A0A0P6YJ49"/>
<dbReference type="OrthoDB" id="9813638at2"/>
<gene>
    <name evidence="4" type="ORF">SE18_05855</name>
</gene>
<reference evidence="4 5" key="1">
    <citation type="submission" date="2015-07" db="EMBL/GenBank/DDBJ databases">
        <title>Whole genome sequence of Herpetosiphon geysericola DSM 7119.</title>
        <authorList>
            <person name="Hemp J."/>
            <person name="Ward L.M."/>
            <person name="Pace L.A."/>
            <person name="Fischer W.W."/>
        </authorList>
    </citation>
    <scope>NUCLEOTIDE SEQUENCE [LARGE SCALE GENOMIC DNA]</scope>
    <source>
        <strain evidence="4 5">DSM 7119</strain>
    </source>
</reference>
<sequence length="437" mass="49275">MNFLLIQPLDYLFVSGGAHKANRFLMEGLVQRGHKCIVLYPLEENREKNGKEKLLKQLEQRQIQVVDATHPDMVHYHMNGVDVYASGGSLSFFTKLIHQVTKEFNIDWTIVTEDRSFLWVEVAHEANPGRAIFLSHSQATLPFGPECFVDDPTKTRTLQQMADLICVSEYLQRYAKEWGNLDSTVLRFPSYGEGPFPFLANFDQGAVTMINPSMLKGSPIFIELAQRMPEVQFAAVPTWSTTGKDRAILEALPNVQFIQPSPDMNEVLKHVKVLLVPSLWGESFGQVVVDAMLRGIPVLASDVGGLPEAKLGVEYLLPVTQIREYSSISAKVYTAIPVVPTQDVTPWETTLRRLLNDREHYNDLAQRSQAAALNFINNIGIEHFERYFLNLQPRQTSVVPSLTPDPKVQRAAQLAALPAEQRALLAQRLKQRRGEQV</sequence>
<dbReference type="InterPro" id="IPR001296">
    <property type="entry name" value="Glyco_trans_1"/>
</dbReference>
<keyword evidence="1" id="KW-0328">Glycosyltransferase</keyword>
<feature type="domain" description="Glycosyl transferase family 1" evidence="3">
    <location>
        <begin position="250"/>
        <end position="309"/>
    </location>
</feature>
<evidence type="ECO:0000256" key="1">
    <source>
        <dbReference type="ARBA" id="ARBA00022676"/>
    </source>
</evidence>
<dbReference type="PANTHER" id="PTHR12526:SF510">
    <property type="entry name" value="D-INOSITOL 3-PHOSPHATE GLYCOSYLTRANSFERASE"/>
    <property type="match status" value="1"/>
</dbReference>
<proteinExistence type="predicted"/>
<evidence type="ECO:0000259" key="3">
    <source>
        <dbReference type="Pfam" id="PF00534"/>
    </source>
</evidence>
<protein>
    <recommendedName>
        <fullName evidence="3">Glycosyl transferase family 1 domain-containing protein</fullName>
    </recommendedName>
</protein>